<keyword evidence="2" id="KW-0067">ATP-binding</keyword>
<dbReference type="RefSeq" id="WP_344479235.1">
    <property type="nucleotide sequence ID" value="NZ_BAAAQX010000013.1"/>
</dbReference>
<dbReference type="PROSITE" id="PS50043">
    <property type="entry name" value="HTH_LUXR_2"/>
    <property type="match status" value="1"/>
</dbReference>
<dbReference type="InterPro" id="IPR036388">
    <property type="entry name" value="WH-like_DNA-bd_sf"/>
</dbReference>
<sequence length="930" mass="98878">MLHGREAEQATIDRLLAARTGVLVLRGEAGIGKSALLEHAATTAEARVLRVSGIESEAELPFAALHLLLRPMLDHIGALPEQQADALMSALGLGRAAAGDRFLIRLATLSLLTELAADQPLVCLVDDAHWLDQESADALLFVARRLYAEPIVIVFAARDDGGNFLTPGQPELRLTGLAQEPAARLLAERAGWLALAAREVIVAEAQGNPLALLELPHTLTPDQRAGALAPLAFSLGGAEPVAGRVLAGFRVRIQQLPAASRACLLVAALDDSGDLDTLNRALRGMGVSLTDFAAAERADLLRITGAGVVFRHPLVRTAARLAADVAQRVAAHQALATATDEDRRAWHLAAVAMGPDEQVAGALEEAAVRAASRGGRAAASAGYERAAQLSAEPAARARRWAAAASAALDAGLWRRAEELTRRASPAGSPAGSPPMPQTVPPAAPSGVLPTVPTAAVPGAAFGPAVWAELARVRAMLAFQDGRPLEATRLLHGGVEALGQTDPETALSMLSLAIIFTWSSPPHPDQIALSRRTAELIPLLEGPLGVIDEFNREVCGLLEGDDMAAITSPTGAGLSEPTLPFELRVMATNLGFVHGSQRAMLADAGDLVAECRRAGRVGRLPQAMMLQAAAQIINGRHHAARSSVSEGLQIAADIDQPYWHNYLTGVSAWLAAVAGAEQECRELMERALAAETWMTGAGWAGYAFVMLDLGAGRYASVLDRMDRIAAGPARHAFIWRYACPDVVEAAVRAGSAERAHPALDRFTAWARATGQPWALAVLERCQALVTGDGARYQRALALHREAEHPFEQARTELLYGEWLRRHQRRAEARAHLNAAMETFARLGAHPWADRAAAELRATGVSLASRERDRDPLAALTPQELHVVRLAAAGASNREIGTQLFLSPRTVAYHLYKAFPKLGITTRAELARLVVT</sequence>
<dbReference type="InterPro" id="IPR016032">
    <property type="entry name" value="Sig_transdc_resp-reg_C-effctor"/>
</dbReference>
<dbReference type="Gene3D" id="1.10.10.10">
    <property type="entry name" value="Winged helix-like DNA-binding domain superfamily/Winged helix DNA-binding domain"/>
    <property type="match status" value="1"/>
</dbReference>
<dbReference type="InterPro" id="IPR000792">
    <property type="entry name" value="Tscrpt_reg_LuxR_C"/>
</dbReference>
<dbReference type="Gene3D" id="3.40.50.300">
    <property type="entry name" value="P-loop containing nucleotide triphosphate hydrolases"/>
    <property type="match status" value="1"/>
</dbReference>
<dbReference type="Proteomes" id="UP001499843">
    <property type="component" value="Unassembled WGS sequence"/>
</dbReference>
<gene>
    <name evidence="5" type="ORF">GCM10009850_050880</name>
</gene>
<feature type="region of interest" description="Disordered" evidence="3">
    <location>
        <begin position="419"/>
        <end position="446"/>
    </location>
</feature>
<dbReference type="InterPro" id="IPR027417">
    <property type="entry name" value="P-loop_NTPase"/>
</dbReference>
<dbReference type="EMBL" id="BAAAQX010000013">
    <property type="protein sequence ID" value="GAA2209629.1"/>
    <property type="molecule type" value="Genomic_DNA"/>
</dbReference>
<evidence type="ECO:0000259" key="4">
    <source>
        <dbReference type="PROSITE" id="PS50043"/>
    </source>
</evidence>
<evidence type="ECO:0000313" key="5">
    <source>
        <dbReference type="EMBL" id="GAA2209629.1"/>
    </source>
</evidence>
<keyword evidence="1" id="KW-0547">Nucleotide-binding</keyword>
<evidence type="ECO:0000256" key="3">
    <source>
        <dbReference type="SAM" id="MobiDB-lite"/>
    </source>
</evidence>
<name>A0ABN3CJM3_9ACTN</name>
<proteinExistence type="predicted"/>
<evidence type="ECO:0000256" key="2">
    <source>
        <dbReference type="ARBA" id="ARBA00022840"/>
    </source>
</evidence>
<protein>
    <submittedName>
        <fullName evidence="5">LuxR family transcriptional regulator</fullName>
    </submittedName>
</protein>
<dbReference type="PRINTS" id="PR00038">
    <property type="entry name" value="HTHLUXR"/>
</dbReference>
<dbReference type="SMART" id="SM00421">
    <property type="entry name" value="HTH_LUXR"/>
    <property type="match status" value="1"/>
</dbReference>
<feature type="compositionally biased region" description="Pro residues" evidence="3">
    <location>
        <begin position="431"/>
        <end position="443"/>
    </location>
</feature>
<dbReference type="PANTHER" id="PTHR16305">
    <property type="entry name" value="TESTICULAR SOLUBLE ADENYLYL CYCLASE"/>
    <property type="match status" value="1"/>
</dbReference>
<dbReference type="InterPro" id="IPR041664">
    <property type="entry name" value="AAA_16"/>
</dbReference>
<organism evidence="5 6">
    <name type="scientific">Nonomuraea monospora</name>
    <dbReference type="NCBI Taxonomy" id="568818"/>
    <lineage>
        <taxon>Bacteria</taxon>
        <taxon>Bacillati</taxon>
        <taxon>Actinomycetota</taxon>
        <taxon>Actinomycetes</taxon>
        <taxon>Streptosporangiales</taxon>
        <taxon>Streptosporangiaceae</taxon>
        <taxon>Nonomuraea</taxon>
    </lineage>
</organism>
<keyword evidence="6" id="KW-1185">Reference proteome</keyword>
<dbReference type="SUPFAM" id="SSF46894">
    <property type="entry name" value="C-terminal effector domain of the bipartite response regulators"/>
    <property type="match status" value="1"/>
</dbReference>
<dbReference type="Pfam" id="PF00196">
    <property type="entry name" value="GerE"/>
    <property type="match status" value="1"/>
</dbReference>
<reference evidence="5 6" key="1">
    <citation type="journal article" date="2019" name="Int. J. Syst. Evol. Microbiol.">
        <title>The Global Catalogue of Microorganisms (GCM) 10K type strain sequencing project: providing services to taxonomists for standard genome sequencing and annotation.</title>
        <authorList>
            <consortium name="The Broad Institute Genomics Platform"/>
            <consortium name="The Broad Institute Genome Sequencing Center for Infectious Disease"/>
            <person name="Wu L."/>
            <person name="Ma J."/>
        </authorList>
    </citation>
    <scope>NUCLEOTIDE SEQUENCE [LARGE SCALE GENOMIC DNA]</scope>
    <source>
        <strain evidence="5 6">JCM 16114</strain>
    </source>
</reference>
<dbReference type="CDD" id="cd06170">
    <property type="entry name" value="LuxR_C_like"/>
    <property type="match status" value="1"/>
</dbReference>
<dbReference type="SUPFAM" id="SSF52540">
    <property type="entry name" value="P-loop containing nucleoside triphosphate hydrolases"/>
    <property type="match status" value="1"/>
</dbReference>
<evidence type="ECO:0000256" key="1">
    <source>
        <dbReference type="ARBA" id="ARBA00022741"/>
    </source>
</evidence>
<accession>A0ABN3CJM3</accession>
<dbReference type="Pfam" id="PF13191">
    <property type="entry name" value="AAA_16"/>
    <property type="match status" value="1"/>
</dbReference>
<comment type="caution">
    <text evidence="5">The sequence shown here is derived from an EMBL/GenBank/DDBJ whole genome shotgun (WGS) entry which is preliminary data.</text>
</comment>
<evidence type="ECO:0000313" key="6">
    <source>
        <dbReference type="Proteomes" id="UP001499843"/>
    </source>
</evidence>
<feature type="domain" description="HTH luxR-type" evidence="4">
    <location>
        <begin position="867"/>
        <end position="930"/>
    </location>
</feature>
<dbReference type="PANTHER" id="PTHR16305:SF35">
    <property type="entry name" value="TRANSCRIPTIONAL ACTIVATOR DOMAIN"/>
    <property type="match status" value="1"/>
</dbReference>